<accession>A0AAD8FKJ9</accession>
<feature type="region of interest" description="Disordered" evidence="1">
    <location>
        <begin position="1"/>
        <end position="20"/>
    </location>
</feature>
<evidence type="ECO:0000256" key="1">
    <source>
        <dbReference type="SAM" id="MobiDB-lite"/>
    </source>
</evidence>
<dbReference type="AlphaFoldDB" id="A0AAD8FKJ9"/>
<dbReference type="Proteomes" id="UP001233172">
    <property type="component" value="Unassembled WGS sequence"/>
</dbReference>
<sequence length="67" mass="7319">EVRAADVGWRKRNSANRSKAAPVYQPIKGLRISLESWVAFMEVDENTSKGRASQSPACWGGHASFVG</sequence>
<evidence type="ECO:0000313" key="2">
    <source>
        <dbReference type="EMBL" id="KAK0067353.1"/>
    </source>
</evidence>
<feature type="non-terminal residue" evidence="2">
    <location>
        <position position="1"/>
    </location>
</feature>
<protein>
    <submittedName>
        <fullName evidence="2">Innexin unc-9-like X3</fullName>
    </submittedName>
</protein>
<organism evidence="2 3">
    <name type="scientific">Biomphalaria pfeifferi</name>
    <name type="common">Bloodfluke planorb</name>
    <name type="synonym">Freshwater snail</name>
    <dbReference type="NCBI Taxonomy" id="112525"/>
    <lineage>
        <taxon>Eukaryota</taxon>
        <taxon>Metazoa</taxon>
        <taxon>Spiralia</taxon>
        <taxon>Lophotrochozoa</taxon>
        <taxon>Mollusca</taxon>
        <taxon>Gastropoda</taxon>
        <taxon>Heterobranchia</taxon>
        <taxon>Euthyneura</taxon>
        <taxon>Panpulmonata</taxon>
        <taxon>Hygrophila</taxon>
        <taxon>Lymnaeoidea</taxon>
        <taxon>Planorbidae</taxon>
        <taxon>Biomphalaria</taxon>
    </lineage>
</organism>
<feature type="non-terminal residue" evidence="2">
    <location>
        <position position="67"/>
    </location>
</feature>
<reference evidence="2" key="2">
    <citation type="submission" date="2023-04" db="EMBL/GenBank/DDBJ databases">
        <authorList>
            <person name="Bu L."/>
            <person name="Lu L."/>
            <person name="Laidemitt M.R."/>
            <person name="Zhang S.M."/>
            <person name="Mutuku M."/>
            <person name="Mkoji G."/>
            <person name="Steinauer M."/>
            <person name="Loker E.S."/>
        </authorList>
    </citation>
    <scope>NUCLEOTIDE SEQUENCE</scope>
    <source>
        <strain evidence="2">KasaAsao</strain>
        <tissue evidence="2">Whole Snail</tissue>
    </source>
</reference>
<proteinExistence type="predicted"/>
<evidence type="ECO:0000313" key="3">
    <source>
        <dbReference type="Proteomes" id="UP001233172"/>
    </source>
</evidence>
<gene>
    <name evidence="2" type="ORF">Bpfe_003451</name>
</gene>
<dbReference type="EMBL" id="JASAOG010000008">
    <property type="protein sequence ID" value="KAK0067353.1"/>
    <property type="molecule type" value="Genomic_DNA"/>
</dbReference>
<name>A0AAD8FKJ9_BIOPF</name>
<reference evidence="2" key="1">
    <citation type="journal article" date="2023" name="PLoS Negl. Trop. Dis.">
        <title>A genome sequence for Biomphalaria pfeifferi, the major vector snail for the human-infecting parasite Schistosoma mansoni.</title>
        <authorList>
            <person name="Bu L."/>
            <person name="Lu L."/>
            <person name="Laidemitt M.R."/>
            <person name="Zhang S.M."/>
            <person name="Mutuku M."/>
            <person name="Mkoji G."/>
            <person name="Steinauer M."/>
            <person name="Loker E.S."/>
        </authorList>
    </citation>
    <scope>NUCLEOTIDE SEQUENCE</scope>
    <source>
        <strain evidence="2">KasaAsao</strain>
    </source>
</reference>
<comment type="caution">
    <text evidence="2">The sequence shown here is derived from an EMBL/GenBank/DDBJ whole genome shotgun (WGS) entry which is preliminary data.</text>
</comment>
<keyword evidence="3" id="KW-1185">Reference proteome</keyword>